<evidence type="ECO:0000259" key="2">
    <source>
        <dbReference type="Pfam" id="PF18818"/>
    </source>
</evidence>
<dbReference type="RefSeq" id="WP_156615436.1">
    <property type="nucleotide sequence ID" value="NZ_WPHR01000016.1"/>
</dbReference>
<dbReference type="PIRSF" id="PIRSF037112">
    <property type="entry name" value="Antirestriction_ArdC"/>
    <property type="match status" value="1"/>
</dbReference>
<organism evidence="3 4">
    <name type="scientific">Agrobacterium vitis</name>
    <name type="common">Rhizobium vitis</name>
    <dbReference type="NCBI Taxonomy" id="373"/>
    <lineage>
        <taxon>Bacteria</taxon>
        <taxon>Pseudomonadati</taxon>
        <taxon>Pseudomonadota</taxon>
        <taxon>Alphaproteobacteria</taxon>
        <taxon>Hyphomicrobiales</taxon>
        <taxon>Rhizobiaceae</taxon>
        <taxon>Rhizobium/Agrobacterium group</taxon>
        <taxon>Agrobacterium</taxon>
    </lineage>
</organism>
<dbReference type="InterPro" id="IPR041459">
    <property type="entry name" value="MPTase-PolyVal"/>
</dbReference>
<accession>A0A6L6VEU8</accession>
<dbReference type="GO" id="GO:0003697">
    <property type="term" value="F:single-stranded DNA binding"/>
    <property type="evidence" value="ECO:0007669"/>
    <property type="project" value="InterPro"/>
</dbReference>
<feature type="domain" description="N-terminal" evidence="1">
    <location>
        <begin position="11"/>
        <end position="130"/>
    </location>
</feature>
<reference evidence="3 4" key="1">
    <citation type="submission" date="2019-12" db="EMBL/GenBank/DDBJ databases">
        <title>Whole-genome sequencing of Allorhizobium vitis.</title>
        <authorList>
            <person name="Gan H.M."/>
            <person name="Szegedi E."/>
            <person name="Burr T."/>
            <person name="Savka M.A."/>
        </authorList>
    </citation>
    <scope>NUCLEOTIDE SEQUENCE [LARGE SCALE GENOMIC DNA]</scope>
    <source>
        <strain evidence="3 4">CG516</strain>
    </source>
</reference>
<protein>
    <submittedName>
        <fullName evidence="3">DUF1738 domain-containing protein</fullName>
    </submittedName>
</protein>
<proteinExistence type="predicted"/>
<dbReference type="AlphaFoldDB" id="A0A6L6VEU8"/>
<dbReference type="Pfam" id="PF18818">
    <property type="entry name" value="MPTase-PolyVal"/>
    <property type="match status" value="1"/>
</dbReference>
<comment type="caution">
    <text evidence="3">The sequence shown here is derived from an EMBL/GenBank/DDBJ whole genome shotgun (WGS) entry which is preliminary data.</text>
</comment>
<evidence type="ECO:0000259" key="1">
    <source>
        <dbReference type="Pfam" id="PF08401"/>
    </source>
</evidence>
<name>A0A6L6VEU8_AGRVI</name>
<dbReference type="InterPro" id="IPR013610">
    <property type="entry name" value="ArdC_N"/>
</dbReference>
<evidence type="ECO:0000313" key="3">
    <source>
        <dbReference type="EMBL" id="MUZ74440.1"/>
    </source>
</evidence>
<sequence>MSRKEMSTRVDIYAKITDRIVADLEKGVRPWVKPWSAANSTGRITRPLRHNGLPYQGINTLLLWSEAVSRSFVSPVWMTFKQSIELGGHVRKGEIGATVVYASRFTRTETDARGEEVERGIPFLKAYTVFCVDQIEGLPEHYYLNPAPMTDPVERIAHADTFFANTGAVIRHGGNQAYFNPVSDVVQMPPFESFRDAPSYYATLGHELTHWAGSEKRLDRDLSRYHKDRVSRAHEELIADLGGSFLAADLGIVPELEPRPDHASYLASWLTILKNEKRFIFAAAAHAQRAVSYLHELQPAEGRGLQAA</sequence>
<evidence type="ECO:0000313" key="4">
    <source>
        <dbReference type="Proteomes" id="UP000477951"/>
    </source>
</evidence>
<dbReference type="Pfam" id="PF08401">
    <property type="entry name" value="ArdcN"/>
    <property type="match status" value="1"/>
</dbReference>
<dbReference type="Proteomes" id="UP000477951">
    <property type="component" value="Unassembled WGS sequence"/>
</dbReference>
<dbReference type="EMBL" id="WPHR01000016">
    <property type="protein sequence ID" value="MUZ74440.1"/>
    <property type="molecule type" value="Genomic_DNA"/>
</dbReference>
<dbReference type="InterPro" id="IPR017113">
    <property type="entry name" value="Antirestriction_ArdC"/>
</dbReference>
<gene>
    <name evidence="3" type="ORF">GOZ90_17260</name>
</gene>
<feature type="domain" description="Polyvalent protein metallopeptidase" evidence="2">
    <location>
        <begin position="158"/>
        <end position="286"/>
    </location>
</feature>